<comment type="similarity">
    <text evidence="6">Belongs to the fosfomycin resistance protein family. FosB subfamily.</text>
</comment>
<reference evidence="8" key="2">
    <citation type="submission" date="2022-04" db="EMBL/GenBank/DDBJ databases">
        <title>Antimicrobial genetic elements in methicillin-resistant Macrococcus armenti.</title>
        <authorList>
            <person name="Keller J.E."/>
            <person name="Schwendener S."/>
            <person name="Pantucek R."/>
            <person name="Perreten V."/>
        </authorList>
    </citation>
    <scope>NUCLEOTIDE SEQUENCE</scope>
    <source>
        <strain evidence="8">CCM 2609</strain>
    </source>
</reference>
<dbReference type="InterPro" id="IPR051332">
    <property type="entry name" value="Fosfomycin_Res_Enzymes"/>
</dbReference>
<dbReference type="EC" id="2.5.1.-" evidence="6"/>
<dbReference type="Gene3D" id="3.10.180.10">
    <property type="entry name" value="2,3-Dihydroxybiphenyl 1,2-Dioxygenase, domain 1"/>
    <property type="match status" value="1"/>
</dbReference>
<evidence type="ECO:0000313" key="8">
    <source>
        <dbReference type="EMBL" id="UOB20003.1"/>
    </source>
</evidence>
<reference evidence="8" key="1">
    <citation type="submission" date="2022-03" db="EMBL/GenBank/DDBJ databases">
        <authorList>
            <person name="Vrbovska V."/>
            <person name="Kovarovic V."/>
            <person name="Botka T."/>
            <person name="Pantucek R."/>
        </authorList>
    </citation>
    <scope>NUCLEOTIDE SEQUENCE</scope>
    <source>
        <strain evidence="8">CCM 2609</strain>
    </source>
</reference>
<sequence length="138" mass="16260">MIKGINHITFSVSNLEKSIYFYEEILKGKLLMKGNTSAYIDIAGVWIALNLERNIVRSEVNPSYSHIAFTISETDFKFWEQRLLKENVNILEGRTRSKEDKLSIYFTDPDGHRLELHTGTLDDRLKYYKEKKEHIEIF</sequence>
<comment type="cofactor">
    <cofactor evidence="6">
        <name>Mg(2+)</name>
        <dbReference type="ChEBI" id="CHEBI:18420"/>
    </cofactor>
</comment>
<comment type="subunit">
    <text evidence="6">Homodimer.</text>
</comment>
<protein>
    <recommendedName>
        <fullName evidence="6">Metallothiol transferase FosB</fullName>
        <ecNumber evidence="6">2.5.1.-</ecNumber>
    </recommendedName>
    <alternativeName>
        <fullName evidence="6">Fosfomycin resistance protein</fullName>
    </alternativeName>
</protein>
<evidence type="ECO:0000256" key="5">
    <source>
        <dbReference type="ARBA" id="ARBA00023251"/>
    </source>
</evidence>
<comment type="subcellular location">
    <subcellularLocation>
        <location evidence="6">Cytoplasm</location>
    </subcellularLocation>
</comment>
<dbReference type="HAMAP" id="MF_01512">
    <property type="entry name" value="FosB"/>
    <property type="match status" value="1"/>
</dbReference>
<dbReference type="Pfam" id="PF00903">
    <property type="entry name" value="Glyoxalase"/>
    <property type="match status" value="1"/>
</dbReference>
<dbReference type="GO" id="GO:0016740">
    <property type="term" value="F:transferase activity"/>
    <property type="evidence" value="ECO:0007669"/>
    <property type="project" value="UniProtKB-KW"/>
</dbReference>
<dbReference type="InterPro" id="IPR037523">
    <property type="entry name" value="VOC_core"/>
</dbReference>
<keyword evidence="3 6" id="KW-0479">Metal-binding</keyword>
<dbReference type="NCBIfam" id="NF003152">
    <property type="entry name" value="PRK04101.1"/>
    <property type="match status" value="1"/>
</dbReference>
<evidence type="ECO:0000256" key="1">
    <source>
        <dbReference type="ARBA" id="ARBA00022490"/>
    </source>
</evidence>
<keyword evidence="5 6" id="KW-0046">Antibiotic resistance</keyword>
<keyword evidence="4 6" id="KW-0460">Magnesium</keyword>
<name>A0ABY3ZYB5_9STAP</name>
<evidence type="ECO:0000256" key="6">
    <source>
        <dbReference type="HAMAP-Rule" id="MF_01512"/>
    </source>
</evidence>
<dbReference type="InterPro" id="IPR022858">
    <property type="entry name" value="Metallothiol_Trafse_FosB"/>
</dbReference>
<keyword evidence="2 6" id="KW-0808">Transferase</keyword>
<dbReference type="PANTHER" id="PTHR36113">
    <property type="entry name" value="LYASE, PUTATIVE-RELATED-RELATED"/>
    <property type="match status" value="1"/>
</dbReference>
<evidence type="ECO:0000259" key="7">
    <source>
        <dbReference type="PROSITE" id="PS51819"/>
    </source>
</evidence>
<dbReference type="PANTHER" id="PTHR36113:SF6">
    <property type="entry name" value="FOSFOMYCIN RESISTANCE PROTEIN FOSX"/>
    <property type="match status" value="1"/>
</dbReference>
<dbReference type="Proteomes" id="UP000830343">
    <property type="component" value="Chromosome"/>
</dbReference>
<keyword evidence="1 6" id="KW-0963">Cytoplasm</keyword>
<gene>
    <name evidence="6 8" type="primary">fosB</name>
    <name evidence="8" type="ORF">MRZ06_08140</name>
</gene>
<dbReference type="SUPFAM" id="SSF54593">
    <property type="entry name" value="Glyoxalase/Bleomycin resistance protein/Dihydroxybiphenyl dioxygenase"/>
    <property type="match status" value="1"/>
</dbReference>
<dbReference type="InterPro" id="IPR004360">
    <property type="entry name" value="Glyas_Fos-R_dOase_dom"/>
</dbReference>
<feature type="binding site" evidence="6">
    <location>
        <position position="66"/>
    </location>
    <ligand>
        <name>Mg(2+)</name>
        <dbReference type="ChEBI" id="CHEBI:18420"/>
    </ligand>
</feature>
<evidence type="ECO:0000256" key="2">
    <source>
        <dbReference type="ARBA" id="ARBA00022679"/>
    </source>
</evidence>
<dbReference type="PROSITE" id="PS51819">
    <property type="entry name" value="VOC"/>
    <property type="match status" value="1"/>
</dbReference>
<comment type="function">
    <text evidence="6">Metallothiol transferase which confers resistance to fosfomycin by catalyzing the addition of a thiol cofactor to fosfomycin. L-cysteine is probably the physiological thiol donor.</text>
</comment>
<evidence type="ECO:0000313" key="9">
    <source>
        <dbReference type="Proteomes" id="UP000830343"/>
    </source>
</evidence>
<dbReference type="RefSeq" id="WP_243365349.1">
    <property type="nucleotide sequence ID" value="NZ_CP094348.1"/>
</dbReference>
<feature type="binding site" evidence="6">
    <location>
        <position position="115"/>
    </location>
    <ligand>
        <name>Mg(2+)</name>
        <dbReference type="ChEBI" id="CHEBI:18420"/>
    </ligand>
</feature>
<feature type="domain" description="VOC" evidence="7">
    <location>
        <begin position="4"/>
        <end position="119"/>
    </location>
</feature>
<feature type="binding site" evidence="6">
    <location>
        <position position="7"/>
    </location>
    <ligand>
        <name>Mg(2+)</name>
        <dbReference type="ChEBI" id="CHEBI:18420"/>
    </ligand>
</feature>
<accession>A0ABY3ZYB5</accession>
<evidence type="ECO:0000256" key="3">
    <source>
        <dbReference type="ARBA" id="ARBA00022723"/>
    </source>
</evidence>
<keyword evidence="9" id="KW-1185">Reference proteome</keyword>
<dbReference type="InterPro" id="IPR029068">
    <property type="entry name" value="Glyas_Bleomycin-R_OHBP_Dase"/>
</dbReference>
<dbReference type="EMBL" id="CP094348">
    <property type="protein sequence ID" value="UOB20003.1"/>
    <property type="molecule type" value="Genomic_DNA"/>
</dbReference>
<evidence type="ECO:0000256" key="4">
    <source>
        <dbReference type="ARBA" id="ARBA00022842"/>
    </source>
</evidence>
<organism evidence="8 9">
    <name type="scientific">Macrococcus armenti</name>
    <dbReference type="NCBI Taxonomy" id="2875764"/>
    <lineage>
        <taxon>Bacteria</taxon>
        <taxon>Bacillati</taxon>
        <taxon>Bacillota</taxon>
        <taxon>Bacilli</taxon>
        <taxon>Bacillales</taxon>
        <taxon>Staphylococcaceae</taxon>
        <taxon>Macrococcus</taxon>
    </lineage>
</organism>
<proteinExistence type="inferred from homology"/>